<proteinExistence type="predicted"/>
<dbReference type="Pfam" id="PF20243">
    <property type="entry name" value="MbnP"/>
    <property type="match status" value="1"/>
</dbReference>
<accession>A0A3N4PWI2</accession>
<organism evidence="2 3">
    <name type="scientific">Chitinophaga lutea</name>
    <dbReference type="NCBI Taxonomy" id="2488634"/>
    <lineage>
        <taxon>Bacteria</taxon>
        <taxon>Pseudomonadati</taxon>
        <taxon>Bacteroidota</taxon>
        <taxon>Chitinophagia</taxon>
        <taxon>Chitinophagales</taxon>
        <taxon>Chitinophagaceae</taxon>
        <taxon>Chitinophaga</taxon>
    </lineage>
</organism>
<feature type="domain" description="Copper-binding protein MbnP-like" evidence="1">
    <location>
        <begin position="26"/>
        <end position="218"/>
    </location>
</feature>
<keyword evidence="3" id="KW-1185">Reference proteome</keyword>
<evidence type="ECO:0000259" key="1">
    <source>
        <dbReference type="Pfam" id="PF20243"/>
    </source>
</evidence>
<name>A0A3N4PWI2_9BACT</name>
<dbReference type="PROSITE" id="PS51257">
    <property type="entry name" value="PROKAR_LIPOPROTEIN"/>
    <property type="match status" value="1"/>
</dbReference>
<protein>
    <recommendedName>
        <fullName evidence="1">Copper-binding protein MbnP-like domain-containing protein</fullName>
    </recommendedName>
</protein>
<sequence>MKLQARLFFALCIVFMACKKEKQEQGTLLITFNNVVNGASLSLNTSSYTNSAGEAFTVSTFKYYISNITLTRLDNSQLQLPDGYYLVDESKPASKTIRIPAPKGEYRGFSFLVGVDSTRNVSGAQTDALDPVHGMFWSWNSGYIMARMEGTSPASGAAGQALTFHIGGFKGPYNAVRRVTLVSPISLTVNAERKPEVTVKADLYTWFSNPFQVKFQQTSTIHVPGKDAWRISENYSNMFRITDVTDL</sequence>
<gene>
    <name evidence="2" type="ORF">EGT74_01440</name>
</gene>
<dbReference type="RefSeq" id="WP_123844742.1">
    <property type="nucleotide sequence ID" value="NZ_RPDH01000001.1"/>
</dbReference>
<dbReference type="AlphaFoldDB" id="A0A3N4PWI2"/>
<evidence type="ECO:0000313" key="2">
    <source>
        <dbReference type="EMBL" id="RPE12248.1"/>
    </source>
</evidence>
<comment type="caution">
    <text evidence="2">The sequence shown here is derived from an EMBL/GenBank/DDBJ whole genome shotgun (WGS) entry which is preliminary data.</text>
</comment>
<dbReference type="EMBL" id="RPDH01000001">
    <property type="protein sequence ID" value="RPE12248.1"/>
    <property type="molecule type" value="Genomic_DNA"/>
</dbReference>
<dbReference type="InterPro" id="IPR046863">
    <property type="entry name" value="MbnP-like_dom"/>
</dbReference>
<dbReference type="Proteomes" id="UP000278351">
    <property type="component" value="Unassembled WGS sequence"/>
</dbReference>
<evidence type="ECO:0000313" key="3">
    <source>
        <dbReference type="Proteomes" id="UP000278351"/>
    </source>
</evidence>
<dbReference type="OrthoDB" id="1422031at2"/>
<reference evidence="2 3" key="1">
    <citation type="submission" date="2018-11" db="EMBL/GenBank/DDBJ databases">
        <title>Chitinophaga lutea sp.nov., isolate from arsenic contaminated soil.</title>
        <authorList>
            <person name="Zong Y."/>
        </authorList>
    </citation>
    <scope>NUCLEOTIDE SEQUENCE [LARGE SCALE GENOMIC DNA]</scope>
    <source>
        <strain evidence="2 3">ZY74</strain>
    </source>
</reference>